<protein>
    <submittedName>
        <fullName evidence="2">Uncharacterized protein</fullName>
    </submittedName>
</protein>
<accession>A0ABD1XJG8</accession>
<feature type="compositionally biased region" description="Basic and acidic residues" evidence="1">
    <location>
        <begin position="256"/>
        <end position="279"/>
    </location>
</feature>
<evidence type="ECO:0000313" key="2">
    <source>
        <dbReference type="EMBL" id="KAL2609087.1"/>
    </source>
</evidence>
<feature type="region of interest" description="Disordered" evidence="1">
    <location>
        <begin position="305"/>
        <end position="352"/>
    </location>
</feature>
<gene>
    <name evidence="2" type="ORF">R1flu_027660</name>
</gene>
<feature type="compositionally biased region" description="Polar residues" evidence="1">
    <location>
        <begin position="244"/>
        <end position="255"/>
    </location>
</feature>
<evidence type="ECO:0000313" key="3">
    <source>
        <dbReference type="Proteomes" id="UP001605036"/>
    </source>
</evidence>
<feature type="region of interest" description="Disordered" evidence="1">
    <location>
        <begin position="31"/>
        <end position="61"/>
    </location>
</feature>
<dbReference type="PANTHER" id="PTHR37028:SF4">
    <property type="entry name" value="ALMS MOTIF DOMAIN-CONTAINING PROTEIN"/>
    <property type="match status" value="1"/>
</dbReference>
<dbReference type="Proteomes" id="UP001605036">
    <property type="component" value="Unassembled WGS sequence"/>
</dbReference>
<sequence length="656" mass="73380">MLTGSSLPSSATCPISKLFCCFFHKIRSCKGSSSRRSSRSSVRLSSDCSRAEPETNSADFDPEWRRNMGLLINVQDGKVTTVTPLAEDEDPSLPTPLDEEGNPHDERVETEYNFSFDDSKHSTGTDTIPDSINIITRTVTHESGSDITSESDEWNYEIMEQSRSPSSVSAVASQSSSKSRPQSYVSKSASRPSSKSKSPGSSISSKSNSLISSDSKSGLRSATESDISGRMTVNGPRHVDLDSDQYSEVASGSITRSEREVAQISPKRETSSNEFCSHRTEGQFEVITTRRQEGDHEIITTERCATFPCHKGSPTPPSSPHSSVKFSSPPKSPIHRTPQNPGSPRSLKSKQDPDRIVQDAIAFTFNTPQKFSENWKWVGKCTGVRTDKHGHQGGQDLPRASSIPRQECILKATVQQIKGRRPYQAKQSGLKLKVPVRDTTIRPASDIPQKRLKAPTKNRTVKKIGDWKIMARLQNLSRPRTDLYQKLAHTRAQLEEEHMSECSFKPRVGRRPDPQSQYSAPLISRVPGIEKKLDLRKRARKVIEKEELDQCSFWPQINSNSEYLDLNQYRPIEERALEFQRRREAKIAMARALEDQEKGLTFRPEINPKSVKIFKQTGLESIDIADRLTAYGSLHSDKGSTVRSSVSSLIYEQAYN</sequence>
<dbReference type="PANTHER" id="PTHR37028">
    <property type="entry name" value="UNNAMED PRODUCT-RELATED"/>
    <property type="match status" value="1"/>
</dbReference>
<dbReference type="EMBL" id="JBHFFA010000008">
    <property type="protein sequence ID" value="KAL2609087.1"/>
    <property type="molecule type" value="Genomic_DNA"/>
</dbReference>
<dbReference type="AlphaFoldDB" id="A0ABD1XJG8"/>
<reference evidence="2 3" key="1">
    <citation type="submission" date="2024-09" db="EMBL/GenBank/DDBJ databases">
        <title>Chromosome-scale assembly of Riccia fluitans.</title>
        <authorList>
            <person name="Paukszto L."/>
            <person name="Sawicki J."/>
            <person name="Karawczyk K."/>
            <person name="Piernik-Szablinska J."/>
            <person name="Szczecinska M."/>
            <person name="Mazdziarz M."/>
        </authorList>
    </citation>
    <scope>NUCLEOTIDE SEQUENCE [LARGE SCALE GENOMIC DNA]</scope>
    <source>
        <strain evidence="2">Rf_01</strain>
        <tissue evidence="2">Aerial parts of the thallus</tissue>
    </source>
</reference>
<feature type="compositionally biased region" description="Low complexity" evidence="1">
    <location>
        <begin position="162"/>
        <end position="221"/>
    </location>
</feature>
<organism evidence="2 3">
    <name type="scientific">Riccia fluitans</name>
    <dbReference type="NCBI Taxonomy" id="41844"/>
    <lineage>
        <taxon>Eukaryota</taxon>
        <taxon>Viridiplantae</taxon>
        <taxon>Streptophyta</taxon>
        <taxon>Embryophyta</taxon>
        <taxon>Marchantiophyta</taxon>
        <taxon>Marchantiopsida</taxon>
        <taxon>Marchantiidae</taxon>
        <taxon>Marchantiales</taxon>
        <taxon>Ricciaceae</taxon>
        <taxon>Riccia</taxon>
    </lineage>
</organism>
<feature type="region of interest" description="Disordered" evidence="1">
    <location>
        <begin position="159"/>
        <end position="279"/>
    </location>
</feature>
<evidence type="ECO:0000256" key="1">
    <source>
        <dbReference type="SAM" id="MobiDB-lite"/>
    </source>
</evidence>
<comment type="caution">
    <text evidence="2">The sequence shown here is derived from an EMBL/GenBank/DDBJ whole genome shotgun (WGS) entry which is preliminary data.</text>
</comment>
<feature type="region of interest" description="Disordered" evidence="1">
    <location>
        <begin position="85"/>
        <end position="104"/>
    </location>
</feature>
<keyword evidence="3" id="KW-1185">Reference proteome</keyword>
<proteinExistence type="predicted"/>
<name>A0ABD1XJG8_9MARC</name>
<feature type="compositionally biased region" description="Low complexity" evidence="1">
    <location>
        <begin position="320"/>
        <end position="329"/>
    </location>
</feature>
<feature type="compositionally biased region" description="Low complexity" evidence="1">
    <location>
        <begin position="31"/>
        <end position="48"/>
    </location>
</feature>